<evidence type="ECO:0000256" key="1">
    <source>
        <dbReference type="ARBA" id="ARBA00000553"/>
    </source>
</evidence>
<keyword evidence="5" id="KW-0378">Hydrolase</keyword>
<dbReference type="InterPro" id="IPR038371">
    <property type="entry name" value="Cu_polyphenol_OxRdtase_sf"/>
</dbReference>
<dbReference type="CDD" id="cd16833">
    <property type="entry name" value="YfiH"/>
    <property type="match status" value="1"/>
</dbReference>
<protein>
    <recommendedName>
        <fullName evidence="10">Purine nucleoside phosphorylase</fullName>
    </recommendedName>
</protein>
<evidence type="ECO:0000313" key="12">
    <source>
        <dbReference type="Proteomes" id="UP000229307"/>
    </source>
</evidence>
<dbReference type="Pfam" id="PF02578">
    <property type="entry name" value="Cu-oxidase_4"/>
    <property type="match status" value="1"/>
</dbReference>
<evidence type="ECO:0000256" key="9">
    <source>
        <dbReference type="ARBA" id="ARBA00049893"/>
    </source>
</evidence>
<evidence type="ECO:0000256" key="4">
    <source>
        <dbReference type="ARBA" id="ARBA00022723"/>
    </source>
</evidence>
<reference evidence="12" key="1">
    <citation type="submission" date="2017-09" db="EMBL/GenBank/DDBJ databases">
        <title>Depth-based differentiation of microbial function through sediment-hosted aquifers and enrichment of novel symbionts in the deep terrestrial subsurface.</title>
        <authorList>
            <person name="Probst A.J."/>
            <person name="Ladd B."/>
            <person name="Jarett J.K."/>
            <person name="Geller-Mcgrath D.E."/>
            <person name="Sieber C.M.K."/>
            <person name="Emerson J.B."/>
            <person name="Anantharaman K."/>
            <person name="Thomas B.C."/>
            <person name="Malmstrom R."/>
            <person name="Stieglmeier M."/>
            <person name="Klingl A."/>
            <person name="Woyke T."/>
            <person name="Ryan C.M."/>
            <person name="Banfield J.F."/>
        </authorList>
    </citation>
    <scope>NUCLEOTIDE SEQUENCE [LARGE SCALE GENOMIC DNA]</scope>
</reference>
<comment type="catalytic activity">
    <reaction evidence="8">
        <text>adenosine + phosphate = alpha-D-ribose 1-phosphate + adenine</text>
        <dbReference type="Rhea" id="RHEA:27642"/>
        <dbReference type="ChEBI" id="CHEBI:16335"/>
        <dbReference type="ChEBI" id="CHEBI:16708"/>
        <dbReference type="ChEBI" id="CHEBI:43474"/>
        <dbReference type="ChEBI" id="CHEBI:57720"/>
        <dbReference type="EC" id="2.4.2.1"/>
    </reaction>
    <physiologicalReaction direction="left-to-right" evidence="8">
        <dbReference type="Rhea" id="RHEA:27643"/>
    </physiologicalReaction>
</comment>
<dbReference type="AlphaFoldDB" id="A0A2M7S784"/>
<dbReference type="InterPro" id="IPR011324">
    <property type="entry name" value="Cytotoxic_necrot_fac-like_cat"/>
</dbReference>
<evidence type="ECO:0000256" key="8">
    <source>
        <dbReference type="ARBA" id="ARBA00048968"/>
    </source>
</evidence>
<organism evidence="11 12">
    <name type="scientific">Candidatus Desantisbacteria bacterium CG_4_10_14_0_8_um_filter_48_22</name>
    <dbReference type="NCBI Taxonomy" id="1974543"/>
    <lineage>
        <taxon>Bacteria</taxon>
        <taxon>Candidatus Desantisiibacteriota</taxon>
    </lineage>
</organism>
<keyword evidence="3" id="KW-0808">Transferase</keyword>
<dbReference type="PANTHER" id="PTHR30616:SF2">
    <property type="entry name" value="PURINE NUCLEOSIDE PHOSPHORYLASE LACC1"/>
    <property type="match status" value="1"/>
</dbReference>
<dbReference type="Gene3D" id="3.60.140.10">
    <property type="entry name" value="CNF1/YfiH-like putative cysteine hydrolases"/>
    <property type="match status" value="1"/>
</dbReference>
<name>A0A2M7S784_9BACT</name>
<dbReference type="GO" id="GO:0005507">
    <property type="term" value="F:copper ion binding"/>
    <property type="evidence" value="ECO:0007669"/>
    <property type="project" value="TreeGrafter"/>
</dbReference>
<evidence type="ECO:0000256" key="7">
    <source>
        <dbReference type="ARBA" id="ARBA00047989"/>
    </source>
</evidence>
<evidence type="ECO:0000313" key="11">
    <source>
        <dbReference type="EMBL" id="PIZ15203.1"/>
    </source>
</evidence>
<comment type="catalytic activity">
    <reaction evidence="1">
        <text>inosine + phosphate = alpha-D-ribose 1-phosphate + hypoxanthine</text>
        <dbReference type="Rhea" id="RHEA:27646"/>
        <dbReference type="ChEBI" id="CHEBI:17368"/>
        <dbReference type="ChEBI" id="CHEBI:17596"/>
        <dbReference type="ChEBI" id="CHEBI:43474"/>
        <dbReference type="ChEBI" id="CHEBI:57720"/>
        <dbReference type="EC" id="2.4.2.1"/>
    </reaction>
    <physiologicalReaction direction="left-to-right" evidence="1">
        <dbReference type="Rhea" id="RHEA:27647"/>
    </physiologicalReaction>
</comment>
<gene>
    <name evidence="11" type="ORF">COY52_10260</name>
</gene>
<comment type="catalytic activity">
    <reaction evidence="9">
        <text>S-methyl-5'-thioadenosine + phosphate = 5-(methylsulfanyl)-alpha-D-ribose 1-phosphate + adenine</text>
        <dbReference type="Rhea" id="RHEA:11852"/>
        <dbReference type="ChEBI" id="CHEBI:16708"/>
        <dbReference type="ChEBI" id="CHEBI:17509"/>
        <dbReference type="ChEBI" id="CHEBI:43474"/>
        <dbReference type="ChEBI" id="CHEBI:58533"/>
        <dbReference type="EC" id="2.4.2.28"/>
    </reaction>
    <physiologicalReaction direction="left-to-right" evidence="9">
        <dbReference type="Rhea" id="RHEA:11853"/>
    </physiologicalReaction>
</comment>
<evidence type="ECO:0000256" key="6">
    <source>
        <dbReference type="ARBA" id="ARBA00022833"/>
    </source>
</evidence>
<keyword evidence="6" id="KW-0862">Zinc</keyword>
<evidence type="ECO:0000256" key="2">
    <source>
        <dbReference type="ARBA" id="ARBA00007353"/>
    </source>
</evidence>
<dbReference type="PANTHER" id="PTHR30616">
    <property type="entry name" value="UNCHARACTERIZED PROTEIN YFIH"/>
    <property type="match status" value="1"/>
</dbReference>
<accession>A0A2M7S784</accession>
<dbReference type="SUPFAM" id="SSF64438">
    <property type="entry name" value="CNF1/YfiH-like putative cysteine hydrolases"/>
    <property type="match status" value="1"/>
</dbReference>
<dbReference type="NCBIfam" id="TIGR00726">
    <property type="entry name" value="peptidoglycan editing factor PgeF"/>
    <property type="match status" value="1"/>
</dbReference>
<evidence type="ECO:0000256" key="10">
    <source>
        <dbReference type="RuleBase" id="RU361274"/>
    </source>
</evidence>
<dbReference type="GO" id="GO:0016787">
    <property type="term" value="F:hydrolase activity"/>
    <property type="evidence" value="ECO:0007669"/>
    <property type="project" value="UniProtKB-KW"/>
</dbReference>
<dbReference type="GO" id="GO:0017061">
    <property type="term" value="F:S-methyl-5-thioadenosine phosphorylase activity"/>
    <property type="evidence" value="ECO:0007669"/>
    <property type="project" value="UniProtKB-EC"/>
</dbReference>
<evidence type="ECO:0000256" key="5">
    <source>
        <dbReference type="ARBA" id="ARBA00022801"/>
    </source>
</evidence>
<dbReference type="InterPro" id="IPR003730">
    <property type="entry name" value="Cu_polyphenol_OxRdtase"/>
</dbReference>
<sequence>MVYMKFTILEKYKNLVQAVSTRMGGMSEGPFSTLNLSFRAGDDPDKVLLNREILCNRLEVPLDCFVFAKQVHGSDIAVVEKGDWGKGSEDYESGIDGTDAMVTNAPDIFLAVLVADCAGVVFFDPRKNASGIAHAGWRPALAGISRKVVLKMQEVFKSDPKDIICGISPSIGPCCYEVGKDVADAFVAAGLALPEATQALQLHKNSSIEEKDGKYYLDLWEINRRQLVDSGIKEENIEVARLCSSCQNGLFFSARKESKTGRYAVVIGIKK</sequence>
<comment type="caution">
    <text evidence="11">The sequence shown here is derived from an EMBL/GenBank/DDBJ whole genome shotgun (WGS) entry which is preliminary data.</text>
</comment>
<evidence type="ECO:0000256" key="3">
    <source>
        <dbReference type="ARBA" id="ARBA00022679"/>
    </source>
</evidence>
<comment type="similarity">
    <text evidence="2 10">Belongs to the purine nucleoside phosphorylase YfiH/LACC1 family.</text>
</comment>
<dbReference type="Proteomes" id="UP000229307">
    <property type="component" value="Unassembled WGS sequence"/>
</dbReference>
<dbReference type="EMBL" id="PFMR01000277">
    <property type="protein sequence ID" value="PIZ15203.1"/>
    <property type="molecule type" value="Genomic_DNA"/>
</dbReference>
<proteinExistence type="inferred from homology"/>
<keyword evidence="4" id="KW-0479">Metal-binding</keyword>
<comment type="catalytic activity">
    <reaction evidence="7">
        <text>adenosine + H2O + H(+) = inosine + NH4(+)</text>
        <dbReference type="Rhea" id="RHEA:24408"/>
        <dbReference type="ChEBI" id="CHEBI:15377"/>
        <dbReference type="ChEBI" id="CHEBI:15378"/>
        <dbReference type="ChEBI" id="CHEBI:16335"/>
        <dbReference type="ChEBI" id="CHEBI:17596"/>
        <dbReference type="ChEBI" id="CHEBI:28938"/>
        <dbReference type="EC" id="3.5.4.4"/>
    </reaction>
    <physiologicalReaction direction="left-to-right" evidence="7">
        <dbReference type="Rhea" id="RHEA:24409"/>
    </physiologicalReaction>
</comment>